<accession>J3MJY1</accession>
<dbReference type="Pfam" id="PF02365">
    <property type="entry name" value="NAM"/>
    <property type="match status" value="1"/>
</dbReference>
<reference evidence="7" key="1">
    <citation type="journal article" date="2013" name="Nat. Commun.">
        <title>Whole-genome sequencing of Oryza brachyantha reveals mechanisms underlying Oryza genome evolution.</title>
        <authorList>
            <person name="Chen J."/>
            <person name="Huang Q."/>
            <person name="Gao D."/>
            <person name="Wang J."/>
            <person name="Lang Y."/>
            <person name="Liu T."/>
            <person name="Li B."/>
            <person name="Bai Z."/>
            <person name="Luis Goicoechea J."/>
            <person name="Liang C."/>
            <person name="Chen C."/>
            <person name="Zhang W."/>
            <person name="Sun S."/>
            <person name="Liao Y."/>
            <person name="Zhang X."/>
            <person name="Yang L."/>
            <person name="Song C."/>
            <person name="Wang M."/>
            <person name="Shi J."/>
            <person name="Liu G."/>
            <person name="Liu J."/>
            <person name="Zhou H."/>
            <person name="Zhou W."/>
            <person name="Yu Q."/>
            <person name="An N."/>
            <person name="Chen Y."/>
            <person name="Cai Q."/>
            <person name="Wang B."/>
            <person name="Liu B."/>
            <person name="Min J."/>
            <person name="Huang Y."/>
            <person name="Wu H."/>
            <person name="Li Z."/>
            <person name="Zhang Y."/>
            <person name="Yin Y."/>
            <person name="Song W."/>
            <person name="Jiang J."/>
            <person name="Jackson S.A."/>
            <person name="Wing R.A."/>
            <person name="Wang J."/>
            <person name="Chen M."/>
        </authorList>
    </citation>
    <scope>NUCLEOTIDE SEQUENCE [LARGE SCALE GENOMIC DNA]</scope>
    <source>
        <strain evidence="7">cv. IRGC 101232</strain>
    </source>
</reference>
<keyword evidence="3" id="KW-0804">Transcription</keyword>
<name>J3MJY1_ORYBR</name>
<feature type="region of interest" description="Disordered" evidence="5">
    <location>
        <begin position="165"/>
        <end position="187"/>
    </location>
</feature>
<dbReference type="Gene3D" id="2.170.150.80">
    <property type="entry name" value="NAC domain"/>
    <property type="match status" value="1"/>
</dbReference>
<evidence type="ECO:0000256" key="5">
    <source>
        <dbReference type="SAM" id="MobiDB-lite"/>
    </source>
</evidence>
<evidence type="ECO:0000259" key="6">
    <source>
        <dbReference type="PROSITE" id="PS51005"/>
    </source>
</evidence>
<protein>
    <recommendedName>
        <fullName evidence="6">NAC domain-containing protein</fullName>
    </recommendedName>
</protein>
<evidence type="ECO:0000256" key="3">
    <source>
        <dbReference type="ARBA" id="ARBA00023163"/>
    </source>
</evidence>
<evidence type="ECO:0000256" key="2">
    <source>
        <dbReference type="ARBA" id="ARBA00023125"/>
    </source>
</evidence>
<keyword evidence="8" id="KW-1185">Reference proteome</keyword>
<dbReference type="HOGENOM" id="CLU_016408_0_0_1"/>
<dbReference type="PANTHER" id="PTHR31719">
    <property type="entry name" value="NAC TRANSCRIPTION FACTOR 56"/>
    <property type="match status" value="1"/>
</dbReference>
<dbReference type="EnsemblPlants" id="OB07G17130.1">
    <property type="protein sequence ID" value="OB07G17130.1"/>
    <property type="gene ID" value="OB07G17130"/>
</dbReference>
<sequence>MAPGGAVAEDALPPGLTFQPRDDVLVGSYLLRRIQGTRPLPLQGAILEADPLSAPPWKLLASFGRGDEAFFFADARAKNGKGKRQKRTVEGGGFWQGQRACVDGEKLLVPGGDGVAEVAWRKYMLSFFAEGEKASSGWVMHEYSVTAPPDLASSPLRLYRVRFSGHGKKRKREPQPDEEGQALPQSARAAVVVEPAKPPAAMDESSSVVFSQLPDLIALPSEEADATTLPPPPQPLLPPAPAALVRFADDAGGASTDLASSPLRLYRVRFSGHGKKRKREPQPDEEGQALPQSARGGGTCQASCGDGRVFVGGASTDSSMVSTQPPELTVLPLPAEEADAAPAPSGMSWPDNQSDYSSSIMDGEPLDWSGYDFPENIDDVLSCIDFTATADQCSSLDFCLDNLFNDLQAD</sequence>
<evidence type="ECO:0000313" key="8">
    <source>
        <dbReference type="Proteomes" id="UP000006038"/>
    </source>
</evidence>
<keyword evidence="4" id="KW-0539">Nucleus</keyword>
<feature type="region of interest" description="Disordered" evidence="5">
    <location>
        <begin position="272"/>
        <end position="301"/>
    </location>
</feature>
<dbReference type="GO" id="GO:0003677">
    <property type="term" value="F:DNA binding"/>
    <property type="evidence" value="ECO:0007669"/>
    <property type="project" value="UniProtKB-KW"/>
</dbReference>
<dbReference type="AlphaFoldDB" id="J3MJY1"/>
<proteinExistence type="predicted"/>
<dbReference type="GO" id="GO:0006355">
    <property type="term" value="P:regulation of DNA-templated transcription"/>
    <property type="evidence" value="ECO:0007669"/>
    <property type="project" value="InterPro"/>
</dbReference>
<dbReference type="Gramene" id="OB07G17130.1">
    <property type="protein sequence ID" value="OB07G17130.1"/>
    <property type="gene ID" value="OB07G17130"/>
</dbReference>
<dbReference type="PROSITE" id="PS51005">
    <property type="entry name" value="NAC"/>
    <property type="match status" value="1"/>
</dbReference>
<dbReference type="SUPFAM" id="SSF101941">
    <property type="entry name" value="NAC domain"/>
    <property type="match status" value="1"/>
</dbReference>
<feature type="domain" description="NAC" evidence="6">
    <location>
        <begin position="12"/>
        <end position="164"/>
    </location>
</feature>
<keyword evidence="2" id="KW-0238">DNA-binding</keyword>
<evidence type="ECO:0000313" key="7">
    <source>
        <dbReference type="EnsemblPlants" id="OB07G17130.1"/>
    </source>
</evidence>
<dbReference type="InterPro" id="IPR003441">
    <property type="entry name" value="NAC-dom"/>
</dbReference>
<reference evidence="7" key="2">
    <citation type="submission" date="2013-04" db="UniProtKB">
        <authorList>
            <consortium name="EnsemblPlants"/>
        </authorList>
    </citation>
    <scope>IDENTIFICATION</scope>
</reference>
<keyword evidence="1" id="KW-0805">Transcription regulation</keyword>
<organism evidence="7">
    <name type="scientific">Oryza brachyantha</name>
    <name type="common">malo sina</name>
    <dbReference type="NCBI Taxonomy" id="4533"/>
    <lineage>
        <taxon>Eukaryota</taxon>
        <taxon>Viridiplantae</taxon>
        <taxon>Streptophyta</taxon>
        <taxon>Embryophyta</taxon>
        <taxon>Tracheophyta</taxon>
        <taxon>Spermatophyta</taxon>
        <taxon>Magnoliopsida</taxon>
        <taxon>Liliopsida</taxon>
        <taxon>Poales</taxon>
        <taxon>Poaceae</taxon>
        <taxon>BOP clade</taxon>
        <taxon>Oryzoideae</taxon>
        <taxon>Oryzeae</taxon>
        <taxon>Oryzinae</taxon>
        <taxon>Oryza</taxon>
    </lineage>
</organism>
<evidence type="ECO:0000256" key="4">
    <source>
        <dbReference type="ARBA" id="ARBA00023242"/>
    </source>
</evidence>
<dbReference type="PANTHER" id="PTHR31719:SF88">
    <property type="entry name" value="OS07G0272700 PROTEIN"/>
    <property type="match status" value="1"/>
</dbReference>
<evidence type="ECO:0000256" key="1">
    <source>
        <dbReference type="ARBA" id="ARBA00023015"/>
    </source>
</evidence>
<dbReference type="InterPro" id="IPR036093">
    <property type="entry name" value="NAC_dom_sf"/>
</dbReference>
<dbReference type="Proteomes" id="UP000006038">
    <property type="component" value="Chromosome 7"/>
</dbReference>